<dbReference type="EMBL" id="QPJO01000005">
    <property type="protein sequence ID" value="RCW90180.1"/>
    <property type="molecule type" value="Genomic_DNA"/>
</dbReference>
<dbReference type="AlphaFoldDB" id="A0A368ZBD3"/>
<proteinExistence type="predicted"/>
<dbReference type="Proteomes" id="UP000253436">
    <property type="component" value="Unassembled WGS sequence"/>
</dbReference>
<evidence type="ECO:0000313" key="1">
    <source>
        <dbReference type="EMBL" id="RCW90180.1"/>
    </source>
</evidence>
<dbReference type="RefSeq" id="WP_114310583.1">
    <property type="nucleotide sequence ID" value="NZ_QPJO01000005.1"/>
</dbReference>
<protein>
    <submittedName>
        <fullName evidence="1">Uncharacterized protein</fullName>
    </submittedName>
</protein>
<keyword evidence="2" id="KW-1185">Reference proteome</keyword>
<sequence>MQPFITIISLLTTLFSYADAGNIYRFNLELELKNGVILNSYYYHYSYDKYDENTDYGERLENLLNKDNITIYTLIQTENLGELQLDFTSSNYKIEIDLNSLKKIRIINYSELEVFYPLVELSQKEFLLIGSNNPKIEFIYNQKISENCNYVLLCWNSKTDLSKHKKEISDELILFSKNLSSTQNQLHKYLSLKKEELLTKYSILIINHCSAL</sequence>
<comment type="caution">
    <text evidence="1">The sequence shown here is derived from an EMBL/GenBank/DDBJ whole genome shotgun (WGS) entry which is preliminary data.</text>
</comment>
<accession>A0A368ZBD3</accession>
<dbReference type="OrthoDB" id="1422080at2"/>
<name>A0A368ZBD3_9FLAO</name>
<evidence type="ECO:0000313" key="2">
    <source>
        <dbReference type="Proteomes" id="UP000253436"/>
    </source>
</evidence>
<gene>
    <name evidence="1" type="ORF">DFQ08_10569</name>
</gene>
<reference evidence="1 2" key="1">
    <citation type="submission" date="2018-07" db="EMBL/GenBank/DDBJ databases">
        <title>Genomic Encyclopedia of Type Strains, Phase III (KMG-III): the genomes of soil and plant-associated and newly described type strains.</title>
        <authorList>
            <person name="Whitman W."/>
        </authorList>
    </citation>
    <scope>NUCLEOTIDE SEQUENCE [LARGE SCALE GENOMIC DNA]</scope>
    <source>
        <strain evidence="1 2">CECT 7958</strain>
    </source>
</reference>
<organism evidence="1 2">
    <name type="scientific">Winogradskyella arenosi</name>
    <dbReference type="NCBI Taxonomy" id="533325"/>
    <lineage>
        <taxon>Bacteria</taxon>
        <taxon>Pseudomonadati</taxon>
        <taxon>Bacteroidota</taxon>
        <taxon>Flavobacteriia</taxon>
        <taxon>Flavobacteriales</taxon>
        <taxon>Flavobacteriaceae</taxon>
        <taxon>Winogradskyella</taxon>
    </lineage>
</organism>